<evidence type="ECO:0008006" key="2">
    <source>
        <dbReference type="Google" id="ProtNLM"/>
    </source>
</evidence>
<dbReference type="EMBL" id="MN739511">
    <property type="protein sequence ID" value="QHT09433.1"/>
    <property type="molecule type" value="Genomic_DNA"/>
</dbReference>
<reference evidence="1" key="1">
    <citation type="journal article" date="2020" name="Nature">
        <title>Giant virus diversity and host interactions through global metagenomics.</title>
        <authorList>
            <person name="Schulz F."/>
            <person name="Roux S."/>
            <person name="Paez-Espino D."/>
            <person name="Jungbluth S."/>
            <person name="Walsh D.A."/>
            <person name="Denef V.J."/>
            <person name="McMahon K.D."/>
            <person name="Konstantinidis K.T."/>
            <person name="Eloe-Fadrosh E.A."/>
            <person name="Kyrpides N.C."/>
            <person name="Woyke T."/>
        </authorList>
    </citation>
    <scope>NUCLEOTIDE SEQUENCE</scope>
    <source>
        <strain evidence="1">GVMAG-M-3300023110-24</strain>
    </source>
</reference>
<proteinExistence type="predicted"/>
<organism evidence="1">
    <name type="scientific">viral metagenome</name>
    <dbReference type="NCBI Taxonomy" id="1070528"/>
    <lineage>
        <taxon>unclassified sequences</taxon>
        <taxon>metagenomes</taxon>
        <taxon>organismal metagenomes</taxon>
    </lineage>
</organism>
<name>A0A6C0CYX1_9ZZZZ</name>
<evidence type="ECO:0000313" key="1">
    <source>
        <dbReference type="EMBL" id="QHT09433.1"/>
    </source>
</evidence>
<protein>
    <recommendedName>
        <fullName evidence="2">Prolyl 4-hydroxylase alpha subunit Fe(2+) 2OG dioxygenase domain-containing protein</fullName>
    </recommendedName>
</protein>
<sequence length="184" mass="21488">MKLHTAMYSFTLNTPYVTEVFRNTHILDPNIMDLICNCEKKDKREHIMYEYKIKDNDDQINFIKDVASGFLEFKNYKHNEKEWYMDIIRYNLDDETEPVDSGLAWHCENDQSDNLELVTVLMYLRIDDTIKDGNLGYIDSHGIKQLINIEPGTIIIMDGRVEHCPQNPIGTGTRDLIAVSFSVY</sequence>
<dbReference type="AlphaFoldDB" id="A0A6C0CYX1"/>
<accession>A0A6C0CYX1</accession>